<keyword evidence="1" id="KW-1133">Transmembrane helix</keyword>
<protein>
    <submittedName>
        <fullName evidence="2">DUF4239 domain-containing protein</fullName>
    </submittedName>
</protein>
<dbReference type="EMBL" id="CP054493">
    <property type="protein sequence ID" value="QOY54246.1"/>
    <property type="molecule type" value="Genomic_DNA"/>
</dbReference>
<keyword evidence="1" id="KW-0472">Membrane</keyword>
<dbReference type="InterPro" id="IPR025333">
    <property type="entry name" value="DUF4239"/>
</dbReference>
<reference evidence="2 3" key="1">
    <citation type="submission" date="2020-05" db="EMBL/GenBank/DDBJ databases">
        <title>Sulfurimonas marisnigri, sp. nov., and Sulfurimonas baltica, sp. nov., manganese oxide reducing chemolithoautotrophs of the class Epsilonproteobacteria isolated from the pelagic redoxclines of the Black and Baltic Seas and emended description of the genus Sulfurimonas.</title>
        <authorList>
            <person name="Henkel J.V."/>
            <person name="Laudan C."/>
            <person name="Werner J."/>
            <person name="Neu T."/>
            <person name="Plewe S."/>
            <person name="Sproer C."/>
            <person name="Bunk B."/>
            <person name="Schulz-Vogt H.N."/>
        </authorList>
    </citation>
    <scope>NUCLEOTIDE SEQUENCE [LARGE SCALE GENOMIC DNA]</scope>
    <source>
        <strain evidence="2 3">SoZ1</strain>
    </source>
</reference>
<evidence type="ECO:0000256" key="1">
    <source>
        <dbReference type="SAM" id="Phobius"/>
    </source>
</evidence>
<accession>A0A7S7LZD6</accession>
<dbReference type="Proteomes" id="UP000593836">
    <property type="component" value="Chromosome"/>
</dbReference>
<keyword evidence="3" id="KW-1185">Reference proteome</keyword>
<name>A0A7S7LZD6_9BACT</name>
<gene>
    <name evidence="2" type="ORF">HUE87_10235</name>
</gene>
<dbReference type="AlphaFoldDB" id="A0A7S7LZD6"/>
<dbReference type="RefSeq" id="WP_194366292.1">
    <property type="nucleotide sequence ID" value="NZ_CP054493.1"/>
</dbReference>
<proteinExistence type="predicted"/>
<dbReference type="Pfam" id="PF14023">
    <property type="entry name" value="Bestrophin-like"/>
    <property type="match status" value="1"/>
</dbReference>
<feature type="transmembrane region" description="Helical" evidence="1">
    <location>
        <begin position="211"/>
        <end position="232"/>
    </location>
</feature>
<sequence length="264" mass="30235">MTKRKLIGIFVPLLITGTLSAFILVSAKEYAQYKEIFEDISAWSAFFSVFGIVYAIVAGFLLVTVLTKYSDLNQVIENELNAIETVRDFLTYLNDENNEIKKNIKDALSYYTLSLNNNEWSEMSDPNEPMDSDTSEELYEIMRKSKGISVNTEKDSIVFTAIIENISDITKLRTRRIALANDRLPLRLKILMTFMSIVLITAFMLLGVHNIYTHVAILVSLSVSIHLLYMIIEDLDHPFYGIWNINRLPLEALAKRFTKENSLL</sequence>
<keyword evidence="1" id="KW-0812">Transmembrane</keyword>
<feature type="transmembrane region" description="Helical" evidence="1">
    <location>
        <begin position="186"/>
        <end position="205"/>
    </location>
</feature>
<evidence type="ECO:0000313" key="2">
    <source>
        <dbReference type="EMBL" id="QOY54246.1"/>
    </source>
</evidence>
<feature type="transmembrane region" description="Helical" evidence="1">
    <location>
        <begin position="45"/>
        <end position="66"/>
    </location>
</feature>
<organism evidence="2 3">
    <name type="scientific">Candidatus Sulfurimonas marisnigri</name>
    <dbReference type="NCBI Taxonomy" id="2740405"/>
    <lineage>
        <taxon>Bacteria</taxon>
        <taxon>Pseudomonadati</taxon>
        <taxon>Campylobacterota</taxon>
        <taxon>Epsilonproteobacteria</taxon>
        <taxon>Campylobacterales</taxon>
        <taxon>Sulfurimonadaceae</taxon>
        <taxon>Sulfurimonas</taxon>
    </lineage>
</organism>
<dbReference type="KEGG" id="smas:HUE87_10235"/>
<evidence type="ECO:0000313" key="3">
    <source>
        <dbReference type="Proteomes" id="UP000593836"/>
    </source>
</evidence>